<feature type="transmembrane region" description="Helical" evidence="7">
    <location>
        <begin position="6"/>
        <end position="29"/>
    </location>
</feature>
<dbReference type="GO" id="GO:0008137">
    <property type="term" value="F:NADH dehydrogenase (ubiquinone) activity"/>
    <property type="evidence" value="ECO:0007669"/>
    <property type="project" value="InterPro"/>
</dbReference>
<dbReference type="EMBL" id="CP005290">
    <property type="protein sequence ID" value="AGK61717.1"/>
    <property type="molecule type" value="Genomic_DNA"/>
</dbReference>
<dbReference type="GeneID" id="15393381"/>
<dbReference type="KEGG" id="ast:Asulf_01746"/>
<keyword evidence="3" id="KW-0813">Transport</keyword>
<evidence type="ECO:0000313" key="9">
    <source>
        <dbReference type="Proteomes" id="UP000013307"/>
    </source>
</evidence>
<accession>N0BHC2</accession>
<evidence type="ECO:0000256" key="7">
    <source>
        <dbReference type="SAM" id="Phobius"/>
    </source>
</evidence>
<dbReference type="InterPro" id="IPR038430">
    <property type="entry name" value="NDAH_ubi_oxred_su3_sf"/>
</dbReference>
<reference evidence="8 9" key="1">
    <citation type="journal article" date="2013" name="Genome Announc.">
        <title>Complete Genome Sequence of the Thermophilic and Facultatively Chemolithoautotrophic Sulfate Reducer Archaeoglobus sulfaticallidus Strain PM70-1T.</title>
        <authorList>
            <person name="Stokke R."/>
            <person name="Hocking W.P."/>
            <person name="Steinsbu B.O."/>
            <person name="Steen I.H."/>
        </authorList>
    </citation>
    <scope>NUCLEOTIDE SEQUENCE [LARGE SCALE GENOMIC DNA]</scope>
    <source>
        <strain evidence="8">PM70-1</strain>
    </source>
</reference>
<dbReference type="RefSeq" id="WP_015591315.1">
    <property type="nucleotide sequence ID" value="NC_021169.1"/>
</dbReference>
<feature type="transmembrane region" description="Helical" evidence="7">
    <location>
        <begin position="60"/>
        <end position="80"/>
    </location>
</feature>
<keyword evidence="6 7" id="KW-0472">Membrane</keyword>
<dbReference type="eggNOG" id="arCOG01557">
    <property type="taxonomic scope" value="Archaea"/>
</dbReference>
<evidence type="ECO:0000313" key="8">
    <source>
        <dbReference type="EMBL" id="AGK61717.1"/>
    </source>
</evidence>
<organism evidence="8 9">
    <name type="scientific">Archaeoglobus sulfaticallidus PM70-1</name>
    <dbReference type="NCBI Taxonomy" id="387631"/>
    <lineage>
        <taxon>Archaea</taxon>
        <taxon>Methanobacteriati</taxon>
        <taxon>Methanobacteriota</taxon>
        <taxon>Archaeoglobi</taxon>
        <taxon>Archaeoglobales</taxon>
        <taxon>Archaeoglobaceae</taxon>
        <taxon>Archaeoglobus</taxon>
    </lineage>
</organism>
<gene>
    <name evidence="8" type="ORF">Asulf_01746</name>
</gene>
<comment type="subcellular location">
    <subcellularLocation>
        <location evidence="1">Membrane</location>
    </subcellularLocation>
</comment>
<evidence type="ECO:0000256" key="6">
    <source>
        <dbReference type="ARBA" id="ARBA00023136"/>
    </source>
</evidence>
<keyword evidence="4 7" id="KW-0812">Transmembrane</keyword>
<evidence type="ECO:0000256" key="4">
    <source>
        <dbReference type="ARBA" id="ARBA00022692"/>
    </source>
</evidence>
<evidence type="ECO:0000256" key="2">
    <source>
        <dbReference type="ARBA" id="ARBA00008472"/>
    </source>
</evidence>
<feature type="transmembrane region" description="Helical" evidence="7">
    <location>
        <begin position="86"/>
        <end position="107"/>
    </location>
</feature>
<dbReference type="AlphaFoldDB" id="N0BHC2"/>
<dbReference type="GO" id="GO:0016020">
    <property type="term" value="C:membrane"/>
    <property type="evidence" value="ECO:0007669"/>
    <property type="project" value="UniProtKB-SubCell"/>
</dbReference>
<evidence type="ECO:0000256" key="5">
    <source>
        <dbReference type="ARBA" id="ARBA00022989"/>
    </source>
</evidence>
<keyword evidence="9" id="KW-1185">Reference proteome</keyword>
<dbReference type="Pfam" id="PF00507">
    <property type="entry name" value="Oxidored_q4"/>
    <property type="match status" value="1"/>
</dbReference>
<evidence type="ECO:0000256" key="1">
    <source>
        <dbReference type="ARBA" id="ARBA00004370"/>
    </source>
</evidence>
<dbReference type="STRING" id="387631.Asulf_01746"/>
<dbReference type="Proteomes" id="UP000013307">
    <property type="component" value="Chromosome"/>
</dbReference>
<dbReference type="InterPro" id="IPR000440">
    <property type="entry name" value="NADH_UbQ/plastoQ_OxRdtase_su3"/>
</dbReference>
<keyword evidence="5 7" id="KW-1133">Transmembrane helix</keyword>
<proteinExistence type="inferred from homology"/>
<comment type="similarity">
    <text evidence="2">Belongs to the complex I subunit 3 family.</text>
</comment>
<evidence type="ECO:0000256" key="3">
    <source>
        <dbReference type="ARBA" id="ARBA00022448"/>
    </source>
</evidence>
<dbReference type="Gene3D" id="1.20.58.1610">
    <property type="entry name" value="NADH:ubiquinone/plastoquinone oxidoreductase, chain 3"/>
    <property type="match status" value="1"/>
</dbReference>
<dbReference type="NCBIfam" id="NF004727">
    <property type="entry name" value="PRK06073.1-2"/>
    <property type="match status" value="1"/>
</dbReference>
<protein>
    <submittedName>
        <fullName evidence="8">NADH dehydrogenase subunit A</fullName>
    </submittedName>
</protein>
<dbReference type="HOGENOM" id="CLU_147805_0_0_2"/>
<name>N0BHC2_9EURY</name>
<sequence length="121" mass="13747">MLDNVIVIGAVIVISLLVDAAILVLAKILPKYNLTEIKTSRYEAGNIPIREPKKRLPMQYFGYMYMFMALEPVLVIVLLLSIKPTISFFAILGISVILFIPAIYFGYNLANDIAYRREVYE</sequence>